<evidence type="ECO:0000256" key="4">
    <source>
        <dbReference type="ARBA" id="ARBA00022454"/>
    </source>
</evidence>
<evidence type="ECO:0000256" key="2">
    <source>
        <dbReference type="ARBA" id="ARBA00004286"/>
    </source>
</evidence>
<evidence type="ECO:0000313" key="18">
    <source>
        <dbReference type="EMBL" id="KAJ9583965.1"/>
    </source>
</evidence>
<keyword evidence="12 15" id="KW-0234">DNA repair</keyword>
<comment type="similarity">
    <text evidence="3">Belongs to the Spartan family.</text>
</comment>
<evidence type="ECO:0000256" key="14">
    <source>
        <dbReference type="ARBA" id="ARBA00030396"/>
    </source>
</evidence>
<dbReference type="PANTHER" id="PTHR21220:SF0">
    <property type="entry name" value="DNA-DEPENDENT METALLOPROTEASE SPRTN"/>
    <property type="match status" value="1"/>
</dbReference>
<dbReference type="AlphaFoldDB" id="A0AAD7ZP17"/>
<dbReference type="GO" id="GO:0006281">
    <property type="term" value="P:DNA repair"/>
    <property type="evidence" value="ECO:0007669"/>
    <property type="project" value="UniProtKB-KW"/>
</dbReference>
<reference evidence="18" key="2">
    <citation type="submission" date="2023-05" db="EMBL/GenBank/DDBJ databases">
        <authorList>
            <person name="Fouks B."/>
        </authorList>
    </citation>
    <scope>NUCLEOTIDE SEQUENCE</scope>
    <source>
        <strain evidence="18">Stay&amp;Tobe</strain>
        <tissue evidence="18">Testes</tissue>
    </source>
</reference>
<keyword evidence="9" id="KW-0378">Hydrolase</keyword>
<evidence type="ECO:0000256" key="15">
    <source>
        <dbReference type="PROSITE-ProRule" id="PRU01256"/>
    </source>
</evidence>
<sequence length="473" mass="52353">IYSRDFVHVFDTKITEVVLSLRILGNSLPILRKRQHSCMTGVPVFVCYEGRGGLCSIRLSVPLLKLRPRKDLVETLLHEMIHAYLFVTHNNRDRDGHGPEFHKHMYRINKEAGTNITVYHSFHDEVKLYKQHWWRCNGVCQKLPPFYGMVKRSMNRAPGPSDTWWNDHQQRCGGSFIKVKEPEGFSGKKGKQANKNGVGGDALEEKVHQTGKIFATNFGIISDDSRYPSCSQGSSSKMSDIRNFFGNENGNKVINESVSFVNGTKINNATSSHNNWLLGGMLANKGSGTFVVTSKTNKPSGSVEQNTASNFIPFSGKGNKLGTSENVNKPHATMKRQSSTNEEVVNMKRSNNIVDVTASPSSSTTVKCPVCGDTVSEAVINSHLDACIETSETDNATCSGTDLNSHIKCPACNKNILQNELYSHLEICLGSIFGNTNTNEDDNLDEEAEYQCPSCASLHKHSDMNSHLDQCLG</sequence>
<dbReference type="Pfam" id="PF22934">
    <property type="entry name" value="SPRTN_ZBD"/>
    <property type="match status" value="1"/>
</dbReference>
<name>A0AAD7ZP17_DIPPU</name>
<dbReference type="GO" id="GO:0006508">
    <property type="term" value="P:proteolysis"/>
    <property type="evidence" value="ECO:0007669"/>
    <property type="project" value="UniProtKB-KW"/>
</dbReference>
<keyword evidence="5" id="KW-0645">Protease</keyword>
<gene>
    <name evidence="18" type="ORF">L9F63_021688</name>
</gene>
<dbReference type="SMART" id="SM00734">
    <property type="entry name" value="ZnF_Rad18"/>
    <property type="match status" value="3"/>
</dbReference>
<dbReference type="InterPro" id="IPR006642">
    <property type="entry name" value="Rad18_UBZ4"/>
</dbReference>
<keyword evidence="19" id="KW-1185">Reference proteome</keyword>
<evidence type="ECO:0000256" key="10">
    <source>
        <dbReference type="ARBA" id="ARBA00022833"/>
    </source>
</evidence>
<evidence type="ECO:0000313" key="19">
    <source>
        <dbReference type="Proteomes" id="UP001233999"/>
    </source>
</evidence>
<feature type="domain" description="UBZ4-type" evidence="17">
    <location>
        <begin position="365"/>
        <end position="392"/>
    </location>
</feature>
<dbReference type="InterPro" id="IPR044245">
    <property type="entry name" value="Spartan"/>
</dbReference>
<dbReference type="InterPro" id="IPR055220">
    <property type="entry name" value="SPRTN_ZBD"/>
</dbReference>
<organism evidence="18 19">
    <name type="scientific">Diploptera punctata</name>
    <name type="common">Pacific beetle cockroach</name>
    <dbReference type="NCBI Taxonomy" id="6984"/>
    <lineage>
        <taxon>Eukaryota</taxon>
        <taxon>Metazoa</taxon>
        <taxon>Ecdysozoa</taxon>
        <taxon>Arthropoda</taxon>
        <taxon>Hexapoda</taxon>
        <taxon>Insecta</taxon>
        <taxon>Pterygota</taxon>
        <taxon>Neoptera</taxon>
        <taxon>Polyneoptera</taxon>
        <taxon>Dictyoptera</taxon>
        <taxon>Blattodea</taxon>
        <taxon>Blaberoidea</taxon>
        <taxon>Blaberidae</taxon>
        <taxon>Diplopterinae</taxon>
        <taxon>Diploptera</taxon>
    </lineage>
</organism>
<dbReference type="PROSITE" id="PS51908">
    <property type="entry name" value="ZF_UBZ4"/>
    <property type="match status" value="1"/>
</dbReference>
<dbReference type="PANTHER" id="PTHR21220">
    <property type="entry name" value="DNA-DEPENDENT METALLOPROTEASE SPRTN"/>
    <property type="match status" value="1"/>
</dbReference>
<reference evidence="18" key="1">
    <citation type="journal article" date="2023" name="IScience">
        <title>Live-bearing cockroach genome reveals convergent evolutionary mechanisms linked to viviparity in insects and beyond.</title>
        <authorList>
            <person name="Fouks B."/>
            <person name="Harrison M.C."/>
            <person name="Mikhailova A.A."/>
            <person name="Marchal E."/>
            <person name="English S."/>
            <person name="Carruthers M."/>
            <person name="Jennings E.C."/>
            <person name="Chiamaka E.L."/>
            <person name="Frigard R.A."/>
            <person name="Pippel M."/>
            <person name="Attardo G.M."/>
            <person name="Benoit J.B."/>
            <person name="Bornberg-Bauer E."/>
            <person name="Tobe S.S."/>
        </authorList>
    </citation>
    <scope>NUCLEOTIDE SEQUENCE</scope>
    <source>
        <strain evidence="18">Stay&amp;Tobe</strain>
    </source>
</reference>
<keyword evidence="8 15" id="KW-0863">Zinc-finger</keyword>
<dbReference type="FunFam" id="3.30.160.60:FF:000331">
    <property type="entry name" value="E3 ubiquitin-protein ligase RAD18"/>
    <property type="match status" value="1"/>
</dbReference>
<evidence type="ECO:0000256" key="13">
    <source>
        <dbReference type="ARBA" id="ARBA00023242"/>
    </source>
</evidence>
<evidence type="ECO:0000256" key="6">
    <source>
        <dbReference type="ARBA" id="ARBA00022723"/>
    </source>
</evidence>
<proteinExistence type="inferred from homology"/>
<keyword evidence="13" id="KW-0539">Nucleus</keyword>
<evidence type="ECO:0000256" key="7">
    <source>
        <dbReference type="ARBA" id="ARBA00022763"/>
    </source>
</evidence>
<evidence type="ECO:0000259" key="17">
    <source>
        <dbReference type="PROSITE" id="PS51908"/>
    </source>
</evidence>
<dbReference type="GO" id="GO:0005694">
    <property type="term" value="C:chromosome"/>
    <property type="evidence" value="ECO:0007669"/>
    <property type="project" value="UniProtKB-SubCell"/>
</dbReference>
<keyword evidence="7 15" id="KW-0227">DNA damage</keyword>
<feature type="region of interest" description="Disordered" evidence="16">
    <location>
        <begin position="319"/>
        <end position="341"/>
    </location>
</feature>
<dbReference type="Pfam" id="PF10263">
    <property type="entry name" value="SprT-like"/>
    <property type="match status" value="1"/>
</dbReference>
<dbReference type="Gene3D" id="3.30.160.60">
    <property type="entry name" value="Classic Zinc Finger"/>
    <property type="match status" value="1"/>
</dbReference>
<feature type="non-terminal residue" evidence="18">
    <location>
        <position position="1"/>
    </location>
</feature>
<protein>
    <recommendedName>
        <fullName evidence="14">Protein with SprT-like domain at the N terminus</fullName>
    </recommendedName>
</protein>
<dbReference type="GO" id="GO:0031593">
    <property type="term" value="F:polyubiquitin modification-dependent protein binding"/>
    <property type="evidence" value="ECO:0007669"/>
    <property type="project" value="TreeGrafter"/>
</dbReference>
<evidence type="ECO:0000256" key="12">
    <source>
        <dbReference type="ARBA" id="ARBA00023204"/>
    </source>
</evidence>
<dbReference type="GO" id="GO:0005634">
    <property type="term" value="C:nucleus"/>
    <property type="evidence" value="ECO:0007669"/>
    <property type="project" value="UniProtKB-SubCell"/>
</dbReference>
<dbReference type="GO" id="GO:0008270">
    <property type="term" value="F:zinc ion binding"/>
    <property type="evidence" value="ECO:0007669"/>
    <property type="project" value="UniProtKB-KW"/>
</dbReference>
<dbReference type="SMART" id="SM00731">
    <property type="entry name" value="SprT"/>
    <property type="match status" value="1"/>
</dbReference>
<evidence type="ECO:0000256" key="3">
    <source>
        <dbReference type="ARBA" id="ARBA00010724"/>
    </source>
</evidence>
<keyword evidence="6" id="KW-0479">Metal-binding</keyword>
<keyword evidence="10" id="KW-0862">Zinc</keyword>
<dbReference type="GO" id="GO:0003697">
    <property type="term" value="F:single-stranded DNA binding"/>
    <property type="evidence" value="ECO:0007669"/>
    <property type="project" value="InterPro"/>
</dbReference>
<evidence type="ECO:0000256" key="5">
    <source>
        <dbReference type="ARBA" id="ARBA00022670"/>
    </source>
</evidence>
<evidence type="ECO:0000256" key="11">
    <source>
        <dbReference type="ARBA" id="ARBA00023049"/>
    </source>
</evidence>
<evidence type="ECO:0000256" key="16">
    <source>
        <dbReference type="SAM" id="MobiDB-lite"/>
    </source>
</evidence>
<keyword evidence="11" id="KW-0482">Metalloprotease</keyword>
<evidence type="ECO:0000256" key="8">
    <source>
        <dbReference type="ARBA" id="ARBA00022771"/>
    </source>
</evidence>
<accession>A0AAD7ZP17</accession>
<dbReference type="EMBL" id="JASPKZ010007490">
    <property type="protein sequence ID" value="KAJ9583965.1"/>
    <property type="molecule type" value="Genomic_DNA"/>
</dbReference>
<comment type="subcellular location">
    <subcellularLocation>
        <location evidence="2">Chromosome</location>
    </subcellularLocation>
    <subcellularLocation>
        <location evidence="1">Nucleus</location>
    </subcellularLocation>
</comment>
<dbReference type="Proteomes" id="UP001233999">
    <property type="component" value="Unassembled WGS sequence"/>
</dbReference>
<comment type="caution">
    <text evidence="18">The sequence shown here is derived from an EMBL/GenBank/DDBJ whole genome shotgun (WGS) entry which is preliminary data.</text>
</comment>
<dbReference type="InterPro" id="IPR006640">
    <property type="entry name" value="SprT-like_domain"/>
</dbReference>
<evidence type="ECO:0000256" key="9">
    <source>
        <dbReference type="ARBA" id="ARBA00022801"/>
    </source>
</evidence>
<keyword evidence="4" id="KW-0158">Chromosome</keyword>
<dbReference type="GO" id="GO:0004222">
    <property type="term" value="F:metalloendopeptidase activity"/>
    <property type="evidence" value="ECO:0007669"/>
    <property type="project" value="InterPro"/>
</dbReference>
<evidence type="ECO:0000256" key="1">
    <source>
        <dbReference type="ARBA" id="ARBA00004123"/>
    </source>
</evidence>